<dbReference type="SUPFAM" id="SSF54593">
    <property type="entry name" value="Glyoxalase/Bleomycin resistance protein/Dihydroxybiphenyl dioxygenase"/>
    <property type="match status" value="1"/>
</dbReference>
<evidence type="ECO:0000313" key="2">
    <source>
        <dbReference type="EMBL" id="MFD0885784.1"/>
    </source>
</evidence>
<dbReference type="InterPro" id="IPR004360">
    <property type="entry name" value="Glyas_Fos-R_dOase_dom"/>
</dbReference>
<evidence type="ECO:0000259" key="1">
    <source>
        <dbReference type="PROSITE" id="PS51819"/>
    </source>
</evidence>
<organism evidence="2 3">
    <name type="scientific">Streptosporangium algeriense</name>
    <dbReference type="NCBI Taxonomy" id="1682748"/>
    <lineage>
        <taxon>Bacteria</taxon>
        <taxon>Bacillati</taxon>
        <taxon>Actinomycetota</taxon>
        <taxon>Actinomycetes</taxon>
        <taxon>Streptosporangiales</taxon>
        <taxon>Streptosporangiaceae</taxon>
        <taxon>Streptosporangium</taxon>
    </lineage>
</organism>
<sequence>MIAIPSENPLSAVGRMVLPVGDLDVALSFYRDVLGFAVLHDQIDDGYRYLHIGLPGQEPVGVWLMPAGDRERAPGGRPSLVLYTADLGRLARRLDEYGVRVWNEREDAASRSLHLADPDGNTLIVAELKD</sequence>
<name>A0ABW3DPP4_9ACTN</name>
<evidence type="ECO:0000313" key="3">
    <source>
        <dbReference type="Proteomes" id="UP001597024"/>
    </source>
</evidence>
<dbReference type="PANTHER" id="PTHR36437:SF2">
    <property type="entry name" value="GLYOXALASE_BLEOMYCIN RESISTANCE PROTEIN_DIOXYGENASE"/>
    <property type="match status" value="1"/>
</dbReference>
<protein>
    <submittedName>
        <fullName evidence="2">VOC family protein</fullName>
    </submittedName>
</protein>
<dbReference type="InterPro" id="IPR037523">
    <property type="entry name" value="VOC_core"/>
</dbReference>
<proteinExistence type="predicted"/>
<dbReference type="InterPro" id="IPR029068">
    <property type="entry name" value="Glyas_Bleomycin-R_OHBP_Dase"/>
</dbReference>
<keyword evidence="3" id="KW-1185">Reference proteome</keyword>
<gene>
    <name evidence="2" type="ORF">ACFQ08_14635</name>
</gene>
<dbReference type="Pfam" id="PF00903">
    <property type="entry name" value="Glyoxalase"/>
    <property type="match status" value="1"/>
</dbReference>
<feature type="domain" description="VOC" evidence="1">
    <location>
        <begin position="12"/>
        <end position="128"/>
    </location>
</feature>
<dbReference type="Gene3D" id="3.10.180.10">
    <property type="entry name" value="2,3-Dihydroxybiphenyl 1,2-Dioxygenase, domain 1"/>
    <property type="match status" value="1"/>
</dbReference>
<dbReference type="PANTHER" id="PTHR36437">
    <property type="entry name" value="GLYOXALASE/BLEOMYCIN RESISTANCE PROTEIN/DIOXYGENASE"/>
    <property type="match status" value="1"/>
</dbReference>
<reference evidence="3" key="1">
    <citation type="journal article" date="2019" name="Int. J. Syst. Evol. Microbiol.">
        <title>The Global Catalogue of Microorganisms (GCM) 10K type strain sequencing project: providing services to taxonomists for standard genome sequencing and annotation.</title>
        <authorList>
            <consortium name="The Broad Institute Genomics Platform"/>
            <consortium name="The Broad Institute Genome Sequencing Center for Infectious Disease"/>
            <person name="Wu L."/>
            <person name="Ma J."/>
        </authorList>
    </citation>
    <scope>NUCLEOTIDE SEQUENCE [LARGE SCALE GENOMIC DNA]</scope>
    <source>
        <strain evidence="3">CCUG 62974</strain>
    </source>
</reference>
<accession>A0ABW3DPP4</accession>
<dbReference type="PROSITE" id="PS51819">
    <property type="entry name" value="VOC"/>
    <property type="match status" value="1"/>
</dbReference>
<dbReference type="EMBL" id="JBHTHX010000434">
    <property type="protein sequence ID" value="MFD0885784.1"/>
    <property type="molecule type" value="Genomic_DNA"/>
</dbReference>
<comment type="caution">
    <text evidence="2">The sequence shown here is derived from an EMBL/GenBank/DDBJ whole genome shotgun (WGS) entry which is preliminary data.</text>
</comment>
<dbReference type="Proteomes" id="UP001597024">
    <property type="component" value="Unassembled WGS sequence"/>
</dbReference>